<keyword evidence="1" id="KW-0808">Transferase</keyword>
<dbReference type="SUPFAM" id="SSF53098">
    <property type="entry name" value="Ribonuclease H-like"/>
    <property type="match status" value="1"/>
</dbReference>
<name>A0A438DXV0_VITVI</name>
<dbReference type="InterPro" id="IPR012337">
    <property type="entry name" value="RNaseH-like_sf"/>
</dbReference>
<dbReference type="GO" id="GO:0004523">
    <property type="term" value="F:RNA-DNA hybrid ribonuclease activity"/>
    <property type="evidence" value="ECO:0007669"/>
    <property type="project" value="InterPro"/>
</dbReference>
<dbReference type="InterPro" id="IPR002156">
    <property type="entry name" value="RNaseH_domain"/>
</dbReference>
<dbReference type="SUPFAM" id="SSF56672">
    <property type="entry name" value="DNA/RNA polymerases"/>
    <property type="match status" value="1"/>
</dbReference>
<dbReference type="CDD" id="cd09279">
    <property type="entry name" value="RNase_HI_like"/>
    <property type="match status" value="1"/>
</dbReference>
<dbReference type="EMBL" id="QGNW01001461">
    <property type="protein sequence ID" value="RVW40341.1"/>
    <property type="molecule type" value="Genomic_DNA"/>
</dbReference>
<dbReference type="AlphaFoldDB" id="A0A438DXV0"/>
<evidence type="ECO:0000256" key="7">
    <source>
        <dbReference type="SAM" id="MobiDB-lite"/>
    </source>
</evidence>
<dbReference type="Gene3D" id="3.30.70.270">
    <property type="match status" value="1"/>
</dbReference>
<feature type="domain" description="Reverse transcriptase RNase H-like" evidence="9">
    <location>
        <begin position="207"/>
        <end position="306"/>
    </location>
</feature>
<keyword evidence="6" id="KW-0695">RNA-directed DNA polymerase</keyword>
<dbReference type="GO" id="GO:0003964">
    <property type="term" value="F:RNA-directed DNA polymerase activity"/>
    <property type="evidence" value="ECO:0007669"/>
    <property type="project" value="UniProtKB-KW"/>
</dbReference>
<evidence type="ECO:0000256" key="4">
    <source>
        <dbReference type="ARBA" id="ARBA00022759"/>
    </source>
</evidence>
<evidence type="ECO:0000313" key="10">
    <source>
        <dbReference type="EMBL" id="RVW40341.1"/>
    </source>
</evidence>
<dbReference type="InterPro" id="IPR041373">
    <property type="entry name" value="RT_RNaseH"/>
</dbReference>
<dbReference type="Pfam" id="PF17917">
    <property type="entry name" value="RT_RNaseH"/>
    <property type="match status" value="1"/>
</dbReference>
<protein>
    <submittedName>
        <fullName evidence="10">Retrovirus-related Pol polyprotein from transposon 17.6</fullName>
    </submittedName>
</protein>
<gene>
    <name evidence="10" type="primary">pol_2155</name>
    <name evidence="10" type="ORF">CK203_114846</name>
</gene>
<sequence length="557" mass="64356">MLDIDDEILQPNSDRDSSDNDSNPIDERVSPATGDVKTIDFGIEDQPRELKIGLPLSTDETDRLIHLLRMAKLEFVLISETLIKLVMLSFMDGFSGYNKILMALEDMEKTTFITEWRLNLKKCTFGVTSGKLLGHMISEQGIEVNLDKIKVILNMLVLRTEKEIRGFLGRKNQPTIWNDDFQIAFEKIKEHLLSPTVLVPPMSRHLFLLYLLVSDMALGCMLAQHDDSGKERAIYYLSKRILEYEMRYVMIECLYLALVWTTKRLRHYMTEYSVCLISRLDQLRYLFDKPALNGRLMRWLVLLTEFDIQPVDNDFLDEEFIAMTSLSCWRMYFDGATNQSGFGIGVFLISPQETALELGIRQMKVFGDSNLVLRQIQGDWRTRDIKLRSYCAYLELLVGIFDDLRYTRLPRAQNQFADALATLASSMDIPTDVVIRPLLIESRFVPAYCCLIRETKVQDDLPWYHDIYRFLRSGTYLEAATTKDQRALRKISPKSSSGHEFILVAIDYFTKWVEAASTRGATHYSLVYGMKTVLLVETEMGSLRVTLEQQILETEWA</sequence>
<accession>A0A438DXV0</accession>
<proteinExistence type="predicted"/>
<comment type="caution">
    <text evidence="10">The sequence shown here is derived from an EMBL/GenBank/DDBJ whole genome shotgun (WGS) entry which is preliminary data.</text>
</comment>
<dbReference type="PANTHER" id="PTHR48475">
    <property type="entry name" value="RIBONUCLEASE H"/>
    <property type="match status" value="1"/>
</dbReference>
<evidence type="ECO:0000256" key="1">
    <source>
        <dbReference type="ARBA" id="ARBA00022679"/>
    </source>
</evidence>
<dbReference type="InterPro" id="IPR043502">
    <property type="entry name" value="DNA/RNA_pol_sf"/>
</dbReference>
<keyword evidence="5" id="KW-0378">Hydrolase</keyword>
<keyword evidence="4" id="KW-0255">Endonuclease</keyword>
<dbReference type="InterPro" id="IPR036397">
    <property type="entry name" value="RNaseH_sf"/>
</dbReference>
<dbReference type="GO" id="GO:0003676">
    <property type="term" value="F:nucleic acid binding"/>
    <property type="evidence" value="ECO:0007669"/>
    <property type="project" value="InterPro"/>
</dbReference>
<dbReference type="Pfam" id="PF13456">
    <property type="entry name" value="RVT_3"/>
    <property type="match status" value="1"/>
</dbReference>
<evidence type="ECO:0000256" key="5">
    <source>
        <dbReference type="ARBA" id="ARBA00022801"/>
    </source>
</evidence>
<evidence type="ECO:0000313" key="11">
    <source>
        <dbReference type="Proteomes" id="UP000288805"/>
    </source>
</evidence>
<dbReference type="Proteomes" id="UP000288805">
    <property type="component" value="Unassembled WGS sequence"/>
</dbReference>
<evidence type="ECO:0000256" key="2">
    <source>
        <dbReference type="ARBA" id="ARBA00022695"/>
    </source>
</evidence>
<keyword evidence="3" id="KW-0540">Nuclease</keyword>
<evidence type="ECO:0000256" key="3">
    <source>
        <dbReference type="ARBA" id="ARBA00022722"/>
    </source>
</evidence>
<evidence type="ECO:0000259" key="9">
    <source>
        <dbReference type="Pfam" id="PF17917"/>
    </source>
</evidence>
<dbReference type="PANTHER" id="PTHR48475:SF1">
    <property type="entry name" value="RNASE H TYPE-1 DOMAIN-CONTAINING PROTEIN"/>
    <property type="match status" value="1"/>
</dbReference>
<feature type="domain" description="RNase H type-1" evidence="8">
    <location>
        <begin position="354"/>
        <end position="423"/>
    </location>
</feature>
<evidence type="ECO:0000259" key="8">
    <source>
        <dbReference type="Pfam" id="PF13456"/>
    </source>
</evidence>
<dbReference type="Gene3D" id="3.30.420.10">
    <property type="entry name" value="Ribonuclease H-like superfamily/Ribonuclease H"/>
    <property type="match status" value="1"/>
</dbReference>
<dbReference type="InterPro" id="IPR043128">
    <property type="entry name" value="Rev_trsase/Diguanyl_cyclase"/>
</dbReference>
<feature type="region of interest" description="Disordered" evidence="7">
    <location>
        <begin position="1"/>
        <end position="32"/>
    </location>
</feature>
<evidence type="ECO:0000256" key="6">
    <source>
        <dbReference type="ARBA" id="ARBA00022918"/>
    </source>
</evidence>
<reference evidence="10 11" key="1">
    <citation type="journal article" date="2018" name="PLoS Genet.">
        <title>Population sequencing reveals clonal diversity and ancestral inbreeding in the grapevine cultivar Chardonnay.</title>
        <authorList>
            <person name="Roach M.J."/>
            <person name="Johnson D.L."/>
            <person name="Bohlmann J."/>
            <person name="van Vuuren H.J."/>
            <person name="Jones S.J."/>
            <person name="Pretorius I.S."/>
            <person name="Schmidt S.A."/>
            <person name="Borneman A.R."/>
        </authorList>
    </citation>
    <scope>NUCLEOTIDE SEQUENCE [LARGE SCALE GENOMIC DNA]</scope>
    <source>
        <strain evidence="11">cv. Chardonnay</strain>
        <tissue evidence="10">Leaf</tissue>
    </source>
</reference>
<keyword evidence="2" id="KW-0548">Nucleotidyltransferase</keyword>
<organism evidence="10 11">
    <name type="scientific">Vitis vinifera</name>
    <name type="common">Grape</name>
    <dbReference type="NCBI Taxonomy" id="29760"/>
    <lineage>
        <taxon>Eukaryota</taxon>
        <taxon>Viridiplantae</taxon>
        <taxon>Streptophyta</taxon>
        <taxon>Embryophyta</taxon>
        <taxon>Tracheophyta</taxon>
        <taxon>Spermatophyta</taxon>
        <taxon>Magnoliopsida</taxon>
        <taxon>eudicotyledons</taxon>
        <taxon>Gunneridae</taxon>
        <taxon>Pentapetalae</taxon>
        <taxon>rosids</taxon>
        <taxon>Vitales</taxon>
        <taxon>Vitaceae</taxon>
        <taxon>Viteae</taxon>
        <taxon>Vitis</taxon>
    </lineage>
</organism>